<feature type="compositionally biased region" description="Polar residues" evidence="1">
    <location>
        <begin position="20"/>
        <end position="32"/>
    </location>
</feature>
<organism evidence="3 4">
    <name type="scientific">Paracoccus aminophilus JCM 7686</name>
    <dbReference type="NCBI Taxonomy" id="1367847"/>
    <lineage>
        <taxon>Bacteria</taxon>
        <taxon>Pseudomonadati</taxon>
        <taxon>Pseudomonadota</taxon>
        <taxon>Alphaproteobacteria</taxon>
        <taxon>Rhodobacterales</taxon>
        <taxon>Paracoccaceae</taxon>
        <taxon>Paracoccus</taxon>
    </lineage>
</organism>
<feature type="region of interest" description="Disordered" evidence="1">
    <location>
        <begin position="1"/>
        <end position="121"/>
    </location>
</feature>
<evidence type="ECO:0000313" key="4">
    <source>
        <dbReference type="Proteomes" id="UP000015480"/>
    </source>
</evidence>
<feature type="transmembrane region" description="Helical" evidence="2">
    <location>
        <begin position="505"/>
        <end position="527"/>
    </location>
</feature>
<dbReference type="GO" id="GO:0005886">
    <property type="term" value="C:plasma membrane"/>
    <property type="evidence" value="ECO:0007669"/>
    <property type="project" value="TreeGrafter"/>
</dbReference>
<reference evidence="3 4" key="1">
    <citation type="journal article" date="2014" name="BMC Genomics">
        <title>Architecture and functions of a multipartite genome of the methylotrophic bacterium Paracoccus aminophilus JCM 7686, containing primary and secondary chromids.</title>
        <authorList>
            <person name="Dziewit L."/>
            <person name="Czarnecki J."/>
            <person name="Wibberg D."/>
            <person name="Radlinska M."/>
            <person name="Mrozek P."/>
            <person name="Szymczak M."/>
            <person name="Schluter A."/>
            <person name="Puhler A."/>
            <person name="Bartosik D."/>
        </authorList>
    </citation>
    <scope>NUCLEOTIDE SEQUENCE [LARGE SCALE GENOMIC DNA]</scope>
    <source>
        <strain evidence="3">JCM 7686</strain>
    </source>
</reference>
<gene>
    <name evidence="3" type="ORF">JCM7686_3104</name>
</gene>
<sequence>MSQNSDPAKPQGVAPAGTPESAQVRPQPTSDLSAAAAAAPQSAAPIDPTVAQARAAQAAAAARQSAEQAAASPAPAQAPRPAAAQARTAAVGQPQAAGPFRAQPVPAQPAPAQSVPAKQPAAAPVPARAAATAVAAPAPAAVARKVAPPPGQPLRRPVSSARPRSRHWLLLLTFLIIVVLPTLVSAWYLWTRATDQYVSTVGFSVRREDSQPSGADLLGGLVALGGTAGASDTDILYQFIRSPDMVETVDKQLDLRRMFSEPWPHDFVFGYDPKGTIEDLTTFWQRQVQVYYDNSTGLITLNVSAFQPADSQKIAEAILAAATIKINDLSSVARSDAMKLATEELEKTRIALTTARQDITAFRIRTQIVDPQADLAGQMGVLTGLQSKLAEQLIAHDMLSENAKPTDNRVIQSQQKIDALRGLIEKERNKFSQTGQGPDGESYAQLMADYEKLSVDREFAEGAYRSARINYEASLAEAQRQSRYLATHITPRVAESSTEPNRLRLLALCAGVLLIGWSILALVYYSVRDRK</sequence>
<feature type="compositionally biased region" description="Low complexity" evidence="1">
    <location>
        <begin position="33"/>
        <end position="90"/>
    </location>
</feature>
<dbReference type="PATRIC" id="fig|1367847.3.peg.3126"/>
<dbReference type="HOGENOM" id="CLU_027864_1_0_5"/>
<dbReference type="KEGG" id="pami:JCM7686_3104"/>
<dbReference type="Proteomes" id="UP000015480">
    <property type="component" value="Chromosome"/>
</dbReference>
<accession>S5Y317</accession>
<dbReference type="EMBL" id="CP006650">
    <property type="protein sequence ID" value="AGT10140.1"/>
    <property type="molecule type" value="Genomic_DNA"/>
</dbReference>
<keyword evidence="2" id="KW-0812">Transmembrane</keyword>
<keyword evidence="4" id="KW-1185">Reference proteome</keyword>
<dbReference type="eggNOG" id="COG3524">
    <property type="taxonomic scope" value="Bacteria"/>
</dbReference>
<evidence type="ECO:0000256" key="2">
    <source>
        <dbReference type="SAM" id="Phobius"/>
    </source>
</evidence>
<evidence type="ECO:0000256" key="1">
    <source>
        <dbReference type="SAM" id="MobiDB-lite"/>
    </source>
</evidence>
<feature type="compositionally biased region" description="Low complexity" evidence="1">
    <location>
        <begin position="102"/>
        <end position="121"/>
    </location>
</feature>
<proteinExistence type="predicted"/>
<name>S5Y317_PARAH</name>
<evidence type="ECO:0000313" key="3">
    <source>
        <dbReference type="EMBL" id="AGT10140.1"/>
    </source>
</evidence>
<dbReference type="InterPro" id="IPR050445">
    <property type="entry name" value="Bact_polysacc_biosynth/exp"/>
</dbReference>
<keyword evidence="2" id="KW-0472">Membrane</keyword>
<dbReference type="GO" id="GO:0004713">
    <property type="term" value="F:protein tyrosine kinase activity"/>
    <property type="evidence" value="ECO:0007669"/>
    <property type="project" value="TreeGrafter"/>
</dbReference>
<keyword evidence="2" id="KW-1133">Transmembrane helix</keyword>
<feature type="transmembrane region" description="Helical" evidence="2">
    <location>
        <begin position="168"/>
        <end position="190"/>
    </location>
</feature>
<dbReference type="PANTHER" id="PTHR32309">
    <property type="entry name" value="TYROSINE-PROTEIN KINASE"/>
    <property type="match status" value="1"/>
</dbReference>
<dbReference type="AlphaFoldDB" id="S5Y317"/>
<dbReference type="STRING" id="1367847.JCM7686_3104"/>
<protein>
    <submittedName>
        <fullName evidence="3">Capsule polysaccharide export protein</fullName>
    </submittedName>
</protein>
<dbReference type="PANTHER" id="PTHR32309:SF13">
    <property type="entry name" value="FERRIC ENTEROBACTIN TRANSPORT PROTEIN FEPE"/>
    <property type="match status" value="1"/>
</dbReference>